<keyword evidence="2" id="KW-1185">Reference proteome</keyword>
<organism evidence="1 2">
    <name type="scientific">Alkaliphilus metalliredigens (strain QYMF)</name>
    <dbReference type="NCBI Taxonomy" id="293826"/>
    <lineage>
        <taxon>Bacteria</taxon>
        <taxon>Bacillati</taxon>
        <taxon>Bacillota</taxon>
        <taxon>Clostridia</taxon>
        <taxon>Peptostreptococcales</taxon>
        <taxon>Natronincolaceae</taxon>
        <taxon>Alkaliphilus</taxon>
    </lineage>
</organism>
<accession>A6TP87</accession>
<gene>
    <name evidence="1" type="ordered locus">Amet_1835</name>
</gene>
<name>A6TP87_ALKMQ</name>
<proteinExistence type="predicted"/>
<dbReference type="Proteomes" id="UP000001572">
    <property type="component" value="Chromosome"/>
</dbReference>
<dbReference type="KEGG" id="amt:Amet_1835"/>
<sequence>MAAYLKENLQLNDENFNLVDVGGGTFQVLVNDLVFFDSRTGNGKFPQNEAILEEINNS</sequence>
<evidence type="ECO:0000313" key="2">
    <source>
        <dbReference type="Proteomes" id="UP000001572"/>
    </source>
</evidence>
<reference evidence="2" key="1">
    <citation type="journal article" date="2016" name="Genome Announc.">
        <title>Complete genome sequence of Alkaliphilus metalliredigens strain QYMF, an alkaliphilic and metal-reducing bacterium isolated from borax-contaminated leachate ponds.</title>
        <authorList>
            <person name="Hwang C."/>
            <person name="Copeland A."/>
            <person name="Lucas S."/>
            <person name="Lapidus A."/>
            <person name="Barry K."/>
            <person name="Detter J.C."/>
            <person name="Glavina Del Rio T."/>
            <person name="Hammon N."/>
            <person name="Israni S."/>
            <person name="Dalin E."/>
            <person name="Tice H."/>
            <person name="Pitluck S."/>
            <person name="Chertkov O."/>
            <person name="Brettin T."/>
            <person name="Bruce D."/>
            <person name="Han C."/>
            <person name="Schmutz J."/>
            <person name="Larimer F."/>
            <person name="Land M.L."/>
            <person name="Hauser L."/>
            <person name="Kyrpides N."/>
            <person name="Mikhailova N."/>
            <person name="Ye Q."/>
            <person name="Zhou J."/>
            <person name="Richardson P."/>
            <person name="Fields M.W."/>
        </authorList>
    </citation>
    <scope>NUCLEOTIDE SEQUENCE [LARGE SCALE GENOMIC DNA]</scope>
    <source>
        <strain evidence="2">QYMF</strain>
    </source>
</reference>
<evidence type="ECO:0008006" key="3">
    <source>
        <dbReference type="Google" id="ProtNLM"/>
    </source>
</evidence>
<dbReference type="HOGENOM" id="CLU_2969095_0_0_9"/>
<dbReference type="EMBL" id="CP000724">
    <property type="protein sequence ID" value="ABR48005.1"/>
    <property type="molecule type" value="Genomic_DNA"/>
</dbReference>
<protein>
    <recommendedName>
        <fullName evidence="3">SelT/SelW/SelH family protein</fullName>
    </recommendedName>
</protein>
<dbReference type="AlphaFoldDB" id="A6TP87"/>
<evidence type="ECO:0000313" key="1">
    <source>
        <dbReference type="EMBL" id="ABR48005.1"/>
    </source>
</evidence>